<proteinExistence type="predicted"/>
<gene>
    <name evidence="1" type="ORF">K3G42_016030</name>
</gene>
<dbReference type="Proteomes" id="UP000827872">
    <property type="component" value="Linkage Group LG14"/>
</dbReference>
<dbReference type="EMBL" id="CM037627">
    <property type="protein sequence ID" value="KAH7989896.1"/>
    <property type="molecule type" value="Genomic_DNA"/>
</dbReference>
<name>A0ACB8EC04_9SAUR</name>
<protein>
    <submittedName>
        <fullName evidence="1">Uncharacterized protein</fullName>
    </submittedName>
</protein>
<organism evidence="1 2">
    <name type="scientific">Sphaerodactylus townsendi</name>
    <dbReference type="NCBI Taxonomy" id="933632"/>
    <lineage>
        <taxon>Eukaryota</taxon>
        <taxon>Metazoa</taxon>
        <taxon>Chordata</taxon>
        <taxon>Craniata</taxon>
        <taxon>Vertebrata</taxon>
        <taxon>Euteleostomi</taxon>
        <taxon>Lepidosauria</taxon>
        <taxon>Squamata</taxon>
        <taxon>Bifurcata</taxon>
        <taxon>Gekkota</taxon>
        <taxon>Sphaerodactylidae</taxon>
        <taxon>Sphaerodactylus</taxon>
    </lineage>
</organism>
<sequence length="137" mass="14674">MGGRLRGSIPPTGKLPVELAQTIFIQMFKDGLDPEVLQGALVSGNPDTLMGWICLACLKVVQRAKQCRGLNPHQPTQRSTGAGARKHQGAGETIYACRHCLGLCLHCGEVGRLIAKCPEKHSVKDSMVLMSGTAAWP</sequence>
<reference evidence="1" key="1">
    <citation type="submission" date="2021-08" db="EMBL/GenBank/DDBJ databases">
        <title>The first chromosome-level gecko genome reveals the dynamic sex chromosomes of Neotropical dwarf geckos (Sphaerodactylidae: Sphaerodactylus).</title>
        <authorList>
            <person name="Pinto B.J."/>
            <person name="Keating S.E."/>
            <person name="Gamble T."/>
        </authorList>
    </citation>
    <scope>NUCLEOTIDE SEQUENCE</scope>
    <source>
        <strain evidence="1">TG3544</strain>
    </source>
</reference>
<evidence type="ECO:0000313" key="1">
    <source>
        <dbReference type="EMBL" id="KAH7989896.1"/>
    </source>
</evidence>
<keyword evidence="2" id="KW-1185">Reference proteome</keyword>
<evidence type="ECO:0000313" key="2">
    <source>
        <dbReference type="Proteomes" id="UP000827872"/>
    </source>
</evidence>
<comment type="caution">
    <text evidence="1">The sequence shown here is derived from an EMBL/GenBank/DDBJ whole genome shotgun (WGS) entry which is preliminary data.</text>
</comment>
<accession>A0ACB8EC04</accession>